<reference evidence="1 2" key="1">
    <citation type="submission" date="2016-04" db="EMBL/GenBank/DDBJ databases">
        <title>ATOL: Assembling a taxonomically balanced genome-scale reconstruction of the evolutionary history of the Enterobacteriaceae.</title>
        <authorList>
            <person name="Plunkett G.III."/>
            <person name="Neeno-Eckwall E.C."/>
            <person name="Glasner J.D."/>
            <person name="Perna N.T."/>
        </authorList>
    </citation>
    <scope>NUCLEOTIDE SEQUENCE [LARGE SCALE GENOMIC DNA]</scope>
    <source>
        <strain evidence="1 2">ATCC 51604</strain>
    </source>
</reference>
<dbReference type="EMBL" id="LXEP01000067">
    <property type="protein sequence ID" value="OAT15683.1"/>
    <property type="molecule type" value="Genomic_DNA"/>
</dbReference>
<gene>
    <name evidence="1" type="ORF">M977_04706</name>
</gene>
<protein>
    <submittedName>
        <fullName evidence="1">Uncharacterized protein</fullName>
    </submittedName>
</protein>
<organism evidence="1 2">
    <name type="scientific">Buttiauxella gaviniae ATCC 51604</name>
    <dbReference type="NCBI Taxonomy" id="1354253"/>
    <lineage>
        <taxon>Bacteria</taxon>
        <taxon>Pseudomonadati</taxon>
        <taxon>Pseudomonadota</taxon>
        <taxon>Gammaproteobacteria</taxon>
        <taxon>Enterobacterales</taxon>
        <taxon>Enterobacteriaceae</taxon>
        <taxon>Buttiauxella</taxon>
    </lineage>
</organism>
<evidence type="ECO:0000313" key="2">
    <source>
        <dbReference type="Proteomes" id="UP000078504"/>
    </source>
</evidence>
<comment type="caution">
    <text evidence="1">The sequence shown here is derived from an EMBL/GenBank/DDBJ whole genome shotgun (WGS) entry which is preliminary data.</text>
</comment>
<name>A0A1B7HJC2_9ENTR</name>
<sequence>MSELVFYPKGAFHYEDAYLNDGVYTNGWGQTLEALNARGCEYVLIPLDEARECIGAAARQPVREITEAEFTEKLYVLPPMGWHAGVHSQSFKFREMTCLDITDIYAEVDGRFFTLTDKSSLSHEQIVSRITEEVLKPEARGQ</sequence>
<dbReference type="RefSeq" id="WP_064519570.1">
    <property type="nucleotide sequence ID" value="NZ_LXEP01000067.1"/>
</dbReference>
<proteinExistence type="predicted"/>
<dbReference type="PATRIC" id="fig|1354253.4.peg.4890"/>
<accession>A0A1B7HJC2</accession>
<dbReference type="Proteomes" id="UP000078504">
    <property type="component" value="Unassembled WGS sequence"/>
</dbReference>
<dbReference type="AlphaFoldDB" id="A0A1B7HJC2"/>
<evidence type="ECO:0000313" key="1">
    <source>
        <dbReference type="EMBL" id="OAT15683.1"/>
    </source>
</evidence>